<dbReference type="AlphaFoldDB" id="A0A444MB85"/>
<proteinExistence type="predicted"/>
<feature type="transmembrane region" description="Helical" evidence="1">
    <location>
        <begin position="147"/>
        <end position="164"/>
    </location>
</feature>
<reference evidence="3 4" key="1">
    <citation type="journal article" date="2015" name="Int. J. Syst. Evol. Microbiol.">
        <title>Gemmobacter intermedius sp. nov., isolated from a white stork (Ciconia ciconia).</title>
        <authorList>
            <person name="Kampfer P."/>
            <person name="Jerzak L."/>
            <person name="Wilharm G."/>
            <person name="Golke J."/>
            <person name="Busse H.J."/>
            <person name="Glaeser S.P."/>
        </authorList>
    </citation>
    <scope>NUCLEOTIDE SEQUENCE [LARGE SCALE GENOMIC DNA]</scope>
    <source>
        <strain evidence="3 4">119/4</strain>
    </source>
</reference>
<evidence type="ECO:0000256" key="1">
    <source>
        <dbReference type="SAM" id="Phobius"/>
    </source>
</evidence>
<feature type="transmembrane region" description="Helical" evidence="1">
    <location>
        <begin position="261"/>
        <end position="283"/>
    </location>
</feature>
<accession>A0A444MB85</accession>
<dbReference type="InterPro" id="IPR002823">
    <property type="entry name" value="DUF112_TM"/>
</dbReference>
<feature type="transmembrane region" description="Helical" evidence="1">
    <location>
        <begin position="108"/>
        <end position="140"/>
    </location>
</feature>
<gene>
    <name evidence="3" type="ORF">EP867_10850</name>
</gene>
<name>A0A444MB85_9RHOB</name>
<feature type="transmembrane region" description="Helical" evidence="1">
    <location>
        <begin position="170"/>
        <end position="191"/>
    </location>
</feature>
<dbReference type="RefSeq" id="WP_128489063.1">
    <property type="nucleotide sequence ID" value="NZ_JBHLXB010000003.1"/>
</dbReference>
<feature type="transmembrane region" description="Helical" evidence="1">
    <location>
        <begin position="323"/>
        <end position="344"/>
    </location>
</feature>
<evidence type="ECO:0000313" key="4">
    <source>
        <dbReference type="Proteomes" id="UP000287168"/>
    </source>
</evidence>
<dbReference type="OrthoDB" id="9791872at2"/>
<organism evidence="3 4">
    <name type="scientific">Falsigemmobacter intermedius</name>
    <dbReference type="NCBI Taxonomy" id="1553448"/>
    <lineage>
        <taxon>Bacteria</taxon>
        <taxon>Pseudomonadati</taxon>
        <taxon>Pseudomonadota</taxon>
        <taxon>Alphaproteobacteria</taxon>
        <taxon>Rhodobacterales</taxon>
        <taxon>Paracoccaceae</taxon>
        <taxon>Falsigemmobacter</taxon>
    </lineage>
</organism>
<keyword evidence="1" id="KW-0812">Transmembrane</keyword>
<feature type="transmembrane region" description="Helical" evidence="1">
    <location>
        <begin position="203"/>
        <end position="224"/>
    </location>
</feature>
<dbReference type="PANTHER" id="PTHR35342:SF5">
    <property type="entry name" value="TRICARBOXYLIC TRANSPORT PROTEIN"/>
    <property type="match status" value="1"/>
</dbReference>
<evidence type="ECO:0000259" key="2">
    <source>
        <dbReference type="Pfam" id="PF01970"/>
    </source>
</evidence>
<dbReference type="EMBL" id="SBLC01000013">
    <property type="protein sequence ID" value="RWY40977.1"/>
    <property type="molecule type" value="Genomic_DNA"/>
</dbReference>
<feature type="transmembrane region" description="Helical" evidence="1">
    <location>
        <begin position="392"/>
        <end position="409"/>
    </location>
</feature>
<keyword evidence="1" id="KW-0472">Membrane</keyword>
<dbReference type="Pfam" id="PF01970">
    <property type="entry name" value="TctA"/>
    <property type="match status" value="1"/>
</dbReference>
<comment type="caution">
    <text evidence="3">The sequence shown here is derived from an EMBL/GenBank/DDBJ whole genome shotgun (WGS) entry which is preliminary data.</text>
</comment>
<feature type="domain" description="DUF112" evidence="2">
    <location>
        <begin position="20"/>
        <end position="440"/>
    </location>
</feature>
<feature type="transmembrane region" description="Helical" evidence="1">
    <location>
        <begin position="19"/>
        <end position="49"/>
    </location>
</feature>
<keyword evidence="4" id="KW-1185">Reference proteome</keyword>
<evidence type="ECO:0000313" key="3">
    <source>
        <dbReference type="EMBL" id="RWY40977.1"/>
    </source>
</evidence>
<feature type="transmembrane region" description="Helical" evidence="1">
    <location>
        <begin position="466"/>
        <end position="487"/>
    </location>
</feature>
<keyword evidence="1" id="KW-1133">Transmembrane helix</keyword>
<protein>
    <submittedName>
        <fullName evidence="3">Tripartite tricarboxylate transporter permease</fullName>
    </submittedName>
</protein>
<sequence length="508" mass="53931">MVEFAHILSGFERAFAFDALLMCFVGVTIGTFIGVLPGVGALTAVALCLPLTFYMDPTVGLIMLAGIFYGAQYGSSTASILLNVPGSVTSAVTCLDGYPMAKQGRAGVALFMTTICSFVGGSIAILIMMVATPLVAAVALKMSSVEYFMIMAMGLVMAATVAPGSPIKSLAMVAFGLALGTVGMDLNSGALRYTFGQLELTEGISLVAIAMGMFGLTEIIGSIGKSDNKPMSAREITFRRMMPTRKDVKDSVMPTLRGTGIGAVIGALPGAGATIATFMAYATEKKVSKDPSRFGKGAIEGVVAPEAANNSAVQAAFMPTLSLGIPGDALMAFLLGAMIMHGIVPGPRFLTEQPVMFWGLIASFWIGNVFLLFLNIPLIGLWVRLLTVPYRFLYPLILFFICMGVFAIKQQVFDIWLVVAFGALGLVLLRFGYPPAPILLGFVLGPLMEEHFSRAMLMSRGKLSIFLERPISAVLLIITAVIFFMSLRSVLRLLRTGTHTAAEASLDP</sequence>
<dbReference type="PANTHER" id="PTHR35342">
    <property type="entry name" value="TRICARBOXYLIC TRANSPORT PROTEIN"/>
    <property type="match status" value="1"/>
</dbReference>
<feature type="transmembrane region" description="Helical" evidence="1">
    <location>
        <begin position="415"/>
        <end position="445"/>
    </location>
</feature>
<feature type="transmembrane region" description="Helical" evidence="1">
    <location>
        <begin position="356"/>
        <end position="380"/>
    </location>
</feature>
<dbReference type="Proteomes" id="UP000287168">
    <property type="component" value="Unassembled WGS sequence"/>
</dbReference>